<dbReference type="InterPro" id="IPR047650">
    <property type="entry name" value="Transpos_IS110"/>
</dbReference>
<evidence type="ECO:0000259" key="3">
    <source>
        <dbReference type="Pfam" id="PF02371"/>
    </source>
</evidence>
<organism evidence="4 5">
    <name type="scientific">Fredinandcohnia quinoae</name>
    <dbReference type="NCBI Taxonomy" id="2918902"/>
    <lineage>
        <taxon>Bacteria</taxon>
        <taxon>Bacillati</taxon>
        <taxon>Bacillota</taxon>
        <taxon>Bacilli</taxon>
        <taxon>Bacillales</taxon>
        <taxon>Bacillaceae</taxon>
        <taxon>Fredinandcohnia</taxon>
    </lineage>
</organism>
<evidence type="ECO:0000313" key="5">
    <source>
        <dbReference type="Proteomes" id="UP001431131"/>
    </source>
</evidence>
<sequence length="380" mass="43200">MEVLLEKCAGLDVHAESIVVCVLIGNNDNELTSEIETFPTFTKDLFRLLKWLEEKEVTHIAMESTGVYWKPVFNVLEDFFDITLANAQRIKNVPGRKTDVSDAEWIAKLLRVGLIEKSFIPPSDIRELRDLTRLRKKWIGHITSEKNRIQKTFECSNIKLGSVISDVFGVSGRKLLERLLEKGYIDEEEVESSIHGRMQHKKQSISDSLFGTINGHQLFLIRQSFKHIEYLESLTDEIDQKIDEILKKYQEEVLILTSIPGISKNTASVIIAEIGVDMSQFPSSEHLASWAGLSPGNHESAGKRKSTRTTKGNPHIKSALCEAAWAASRSRNKWFALKYWSTAARRGKKKALVATGHRMLRTIYSMLINKELYIEPLQTS</sequence>
<dbReference type="GO" id="GO:0004803">
    <property type="term" value="F:transposase activity"/>
    <property type="evidence" value="ECO:0007669"/>
    <property type="project" value="InterPro"/>
</dbReference>
<dbReference type="GO" id="GO:0003677">
    <property type="term" value="F:DNA binding"/>
    <property type="evidence" value="ECO:0007669"/>
    <property type="project" value="InterPro"/>
</dbReference>
<feature type="domain" description="Transposase IS110-like N-terminal" evidence="2">
    <location>
        <begin position="9"/>
        <end position="152"/>
    </location>
</feature>
<evidence type="ECO:0000259" key="2">
    <source>
        <dbReference type="Pfam" id="PF01548"/>
    </source>
</evidence>
<dbReference type="GO" id="GO:0006313">
    <property type="term" value="P:DNA transposition"/>
    <property type="evidence" value="ECO:0007669"/>
    <property type="project" value="InterPro"/>
</dbReference>
<dbReference type="InterPro" id="IPR002525">
    <property type="entry name" value="Transp_IS110-like_N"/>
</dbReference>
<proteinExistence type="predicted"/>
<evidence type="ECO:0000313" key="4">
    <source>
        <dbReference type="EMBL" id="MCH1627988.1"/>
    </source>
</evidence>
<dbReference type="AlphaFoldDB" id="A0AAW5E6J8"/>
<evidence type="ECO:0000256" key="1">
    <source>
        <dbReference type="SAM" id="MobiDB-lite"/>
    </source>
</evidence>
<feature type="region of interest" description="Disordered" evidence="1">
    <location>
        <begin position="292"/>
        <end position="313"/>
    </location>
</feature>
<accession>A0AAW5E6J8</accession>
<gene>
    <name evidence="4" type="ORF">MJG50_21925</name>
</gene>
<dbReference type="Proteomes" id="UP001431131">
    <property type="component" value="Unassembled WGS sequence"/>
</dbReference>
<protein>
    <submittedName>
        <fullName evidence="4">IS110 family transposase</fullName>
    </submittedName>
</protein>
<keyword evidence="5" id="KW-1185">Reference proteome</keyword>
<dbReference type="PANTHER" id="PTHR33055:SF15">
    <property type="entry name" value="TRANSPOSASE-RELATED"/>
    <property type="match status" value="1"/>
</dbReference>
<comment type="caution">
    <text evidence="4">The sequence shown here is derived from an EMBL/GenBank/DDBJ whole genome shotgun (WGS) entry which is preliminary data.</text>
</comment>
<dbReference type="EMBL" id="JAKTTI010000077">
    <property type="protein sequence ID" value="MCH1627988.1"/>
    <property type="molecule type" value="Genomic_DNA"/>
</dbReference>
<dbReference type="InterPro" id="IPR003346">
    <property type="entry name" value="Transposase_20"/>
</dbReference>
<feature type="domain" description="Transposase IS116/IS110/IS902 C-terminal" evidence="3">
    <location>
        <begin position="255"/>
        <end position="339"/>
    </location>
</feature>
<reference evidence="4" key="1">
    <citation type="submission" date="2022-02" db="EMBL/GenBank/DDBJ databases">
        <title>Fredinandcohnia quinoae sp. nov. isolated from Chenopodium quinoa seeds.</title>
        <authorList>
            <person name="Saati-Santamaria Z."/>
            <person name="Flores-Felix J.D."/>
            <person name="Igual J.M."/>
            <person name="Velazquez E."/>
            <person name="Garcia-Fraile P."/>
            <person name="Martinez-Molina E."/>
        </authorList>
    </citation>
    <scope>NUCLEOTIDE SEQUENCE</scope>
    <source>
        <strain evidence="4">SECRCQ15</strain>
    </source>
</reference>
<dbReference type="NCBIfam" id="NF033542">
    <property type="entry name" value="transpos_IS110"/>
    <property type="match status" value="1"/>
</dbReference>
<name>A0AAW5E6J8_9BACI</name>
<dbReference type="Pfam" id="PF02371">
    <property type="entry name" value="Transposase_20"/>
    <property type="match status" value="1"/>
</dbReference>
<dbReference type="Pfam" id="PF01548">
    <property type="entry name" value="DEDD_Tnp_IS110"/>
    <property type="match status" value="1"/>
</dbReference>
<dbReference type="PANTHER" id="PTHR33055">
    <property type="entry name" value="TRANSPOSASE FOR INSERTION SEQUENCE ELEMENT IS1111A"/>
    <property type="match status" value="1"/>
</dbReference>
<dbReference type="RefSeq" id="WP_240257905.1">
    <property type="nucleotide sequence ID" value="NZ_JAKTTI010000077.1"/>
</dbReference>